<accession>A0AAD1YD19</accession>
<gene>
    <name evidence="1" type="ORF">CNEO2_150010</name>
</gene>
<evidence type="ECO:0000313" key="2">
    <source>
        <dbReference type="Proteomes" id="UP001189143"/>
    </source>
</evidence>
<protein>
    <recommendedName>
        <fullName evidence="3">ArpU family transcriptional regulator</fullName>
    </recommendedName>
</protein>
<evidence type="ECO:0008006" key="3">
    <source>
        <dbReference type="Google" id="ProtNLM"/>
    </source>
</evidence>
<dbReference type="RefSeq" id="WP_316373609.1">
    <property type="nucleotide sequence ID" value="NZ_CAMRXC010000033.1"/>
</dbReference>
<name>A0AAD1YD19_9CLOT</name>
<dbReference type="EMBL" id="CAMTCP010000066">
    <property type="protein sequence ID" value="CAI3545456.1"/>
    <property type="molecule type" value="Genomic_DNA"/>
</dbReference>
<dbReference type="Proteomes" id="UP001189143">
    <property type="component" value="Unassembled WGS sequence"/>
</dbReference>
<organism evidence="1 2">
    <name type="scientific">Clostridium neonatale</name>
    <dbReference type="NCBI Taxonomy" id="137838"/>
    <lineage>
        <taxon>Bacteria</taxon>
        <taxon>Bacillati</taxon>
        <taxon>Bacillota</taxon>
        <taxon>Clostridia</taxon>
        <taxon>Eubacteriales</taxon>
        <taxon>Clostridiaceae</taxon>
        <taxon>Clostridium</taxon>
    </lineage>
</organism>
<dbReference type="AlphaFoldDB" id="A0AAD1YD19"/>
<sequence length="128" mass="15006">MKIDEKKFKEYKSKIEDNLRKYPYYQISIEMPGLGSASIPNGILTNKISDPVADNVINDEYKRILVNKVNYVLDRLHKSSKKIIESAYFMDGVVTNDEVMEELNINKNKYYDLKRDALYKFGIVFGYF</sequence>
<evidence type="ECO:0000313" key="1">
    <source>
        <dbReference type="EMBL" id="CAI3545456.1"/>
    </source>
</evidence>
<comment type="caution">
    <text evidence="1">The sequence shown here is derived from an EMBL/GenBank/DDBJ whole genome shotgun (WGS) entry which is preliminary data.</text>
</comment>
<reference evidence="1" key="1">
    <citation type="submission" date="2022-10" db="EMBL/GenBank/DDBJ databases">
        <authorList>
            <person name="Aires J."/>
            <person name="Mesa V."/>
        </authorList>
    </citation>
    <scope>NUCLEOTIDE SEQUENCE</scope>
    <source>
        <strain evidence="1">Clostridium neonatale JD116</strain>
    </source>
</reference>
<proteinExistence type="predicted"/>